<dbReference type="GO" id="GO:0031419">
    <property type="term" value="F:cobalamin binding"/>
    <property type="evidence" value="ECO:0007669"/>
    <property type="project" value="InterPro"/>
</dbReference>
<reference evidence="11" key="3">
    <citation type="submission" date="2025-09" db="UniProtKB">
        <authorList>
            <consortium name="Ensembl"/>
        </authorList>
    </citation>
    <scope>IDENTIFICATION</scope>
</reference>
<evidence type="ECO:0000313" key="11">
    <source>
        <dbReference type="Ensembl" id="ENSHHUP00000084238.1"/>
    </source>
</evidence>
<reference evidence="11" key="2">
    <citation type="submission" date="2025-08" db="UniProtKB">
        <authorList>
            <consortium name="Ensembl"/>
        </authorList>
    </citation>
    <scope>IDENTIFICATION</scope>
</reference>
<dbReference type="PANTHER" id="PTHR10559:SF18">
    <property type="entry name" value="TRANSCOBALAMIN II"/>
    <property type="match status" value="1"/>
</dbReference>
<organism evidence="11 12">
    <name type="scientific">Hucho hucho</name>
    <name type="common">huchen</name>
    <dbReference type="NCBI Taxonomy" id="62062"/>
    <lineage>
        <taxon>Eukaryota</taxon>
        <taxon>Metazoa</taxon>
        <taxon>Chordata</taxon>
        <taxon>Craniata</taxon>
        <taxon>Vertebrata</taxon>
        <taxon>Euteleostomi</taxon>
        <taxon>Actinopterygii</taxon>
        <taxon>Neopterygii</taxon>
        <taxon>Teleostei</taxon>
        <taxon>Protacanthopterygii</taxon>
        <taxon>Salmoniformes</taxon>
        <taxon>Salmonidae</taxon>
        <taxon>Salmoninae</taxon>
        <taxon>Hucho</taxon>
    </lineage>
</organism>
<dbReference type="InterPro" id="IPR002157">
    <property type="entry name" value="Cbl-bd_prot"/>
</dbReference>
<evidence type="ECO:0000256" key="6">
    <source>
        <dbReference type="ARBA" id="ARBA00023285"/>
    </source>
</evidence>
<keyword evidence="3" id="KW-0406">Ion transport</keyword>
<dbReference type="Gene3D" id="1.50.10.20">
    <property type="match status" value="2"/>
</dbReference>
<sequence>MYTLYIVSGLLALVASKPCDPVGSEHSELLLSLNKKLLRSLEDQETPPNPSVHLSLRLSTHHNLGKESDHLNALKTDLHNDIESSLANSQPVVGLLALYTLALKASCYDLNTLTFTVNQRSETLLTHLKRQMALEKEHITFSHRPLTNYYQYSLGVLALCVSGVRVNSHVSKKLIGAVDNGHIKHGDSDCIGKCDQGYPGASPNSDSVFLQLKHISSHWLPPIRFSIGDFMEMMLNPCFICLSLDTFAMAGMALQCLKESDTQVQDASLDKALGIIKQKLLDSRRADGHIGNEFSTGLAVQALLAMGRQVQECSTSMEAMRSDVRKGTYLNPMAMSQTLPALQQKTYLQVKGKQCRNEDDNLVLETRKPVMVLQSNTKVALKLEVVKSHGAPDVYSVDVPTGTSLVYALELLQKKNIGFTFEKETSLWGPFLSVVNGERARQTDRRYWRLSSDGNALSQGIKDFKIETAQQITIENTSY</sequence>
<dbReference type="Pfam" id="PF01122">
    <property type="entry name" value="Cobalamin_bind"/>
    <property type="match status" value="2"/>
</dbReference>
<feature type="signal peptide" evidence="9">
    <location>
        <begin position="1"/>
        <end position="16"/>
    </location>
</feature>
<dbReference type="Ensembl" id="ENSHHUT00000086877.1">
    <property type="protein sequence ID" value="ENSHHUP00000084238.1"/>
    <property type="gene ID" value="ENSHHUG00000048846.1"/>
</dbReference>
<dbReference type="Pfam" id="PF14478">
    <property type="entry name" value="DUF4430"/>
    <property type="match status" value="1"/>
</dbReference>
<keyword evidence="3" id="KW-0171">Cobalt transport</keyword>
<dbReference type="GO" id="GO:0015889">
    <property type="term" value="P:cobalamin transport"/>
    <property type="evidence" value="ECO:0007669"/>
    <property type="project" value="InterPro"/>
</dbReference>
<evidence type="ECO:0000256" key="4">
    <source>
        <dbReference type="ARBA" id="ARBA00022525"/>
    </source>
</evidence>
<keyword evidence="6 7" id="KW-0170">Cobalt</keyword>
<keyword evidence="4" id="KW-0964">Secreted</keyword>
<feature type="binding site" evidence="7">
    <location>
        <position position="457"/>
    </location>
    <ligand>
        <name>cyanocob(III)alamin</name>
        <dbReference type="ChEBI" id="CHEBI:17439"/>
    </ligand>
</feature>
<dbReference type="Gene3D" id="2.170.130.30">
    <property type="match status" value="1"/>
</dbReference>
<evidence type="ECO:0000256" key="8">
    <source>
        <dbReference type="PIRSR" id="PIRSR602157-2"/>
    </source>
</evidence>
<keyword evidence="8" id="KW-1015">Disulfide bond</keyword>
<evidence type="ECO:0000259" key="10">
    <source>
        <dbReference type="Pfam" id="PF14478"/>
    </source>
</evidence>
<dbReference type="InterPro" id="IPR027954">
    <property type="entry name" value="Transcobalamin-like_C"/>
</dbReference>
<keyword evidence="3" id="KW-0813">Transport</keyword>
<feature type="disulfide bond" evidence="8">
    <location>
        <begin position="160"/>
        <end position="256"/>
    </location>
</feature>
<feature type="chain" id="PRO_5021395045" evidence="9">
    <location>
        <begin position="17"/>
        <end position="479"/>
    </location>
</feature>
<feature type="binding site" evidence="7">
    <location>
        <begin position="147"/>
        <end position="151"/>
    </location>
    <ligand>
        <name>cyanocob(III)alamin</name>
        <dbReference type="ChEBI" id="CHEBI:17439"/>
    </ligand>
</feature>
<dbReference type="STRING" id="62062.ENSHHUP00000084238"/>
<dbReference type="GeneTree" id="ENSGT00530000063370"/>
<evidence type="ECO:0000256" key="5">
    <source>
        <dbReference type="ARBA" id="ARBA00022729"/>
    </source>
</evidence>
<accession>A0A4W5RE33</accession>
<keyword evidence="12" id="KW-1185">Reference proteome</keyword>
<dbReference type="Proteomes" id="UP000314982">
    <property type="component" value="Unassembled WGS sequence"/>
</dbReference>
<protein>
    <submittedName>
        <fullName evidence="11">Transcobalamin II</fullName>
    </submittedName>
</protein>
<proteinExistence type="inferred from homology"/>
<feature type="domain" description="Transcobalamin-like C-terminal" evidence="10">
    <location>
        <begin position="402"/>
        <end position="477"/>
    </location>
</feature>
<comment type="subcellular location">
    <subcellularLocation>
        <location evidence="1">Secreted</location>
    </subcellularLocation>
</comment>
<reference evidence="12" key="1">
    <citation type="submission" date="2018-06" db="EMBL/GenBank/DDBJ databases">
        <title>Genome assembly of Danube salmon.</title>
        <authorList>
            <person name="Macqueen D.J."/>
            <person name="Gundappa M.K."/>
        </authorList>
    </citation>
    <scope>NUCLEOTIDE SEQUENCE [LARGE SCALE GENOMIC DNA]</scope>
</reference>
<evidence type="ECO:0000256" key="1">
    <source>
        <dbReference type="ARBA" id="ARBA00004613"/>
    </source>
</evidence>
<comment type="similarity">
    <text evidence="2">Belongs to the eukaryotic cobalamin transport proteins family.</text>
</comment>
<evidence type="ECO:0000256" key="3">
    <source>
        <dbReference type="ARBA" id="ARBA00022426"/>
    </source>
</evidence>
<dbReference type="PANTHER" id="PTHR10559">
    <property type="entry name" value="TRANSCOBALAMIN-1/GASTRIC INTRINSIC FACTOR"/>
    <property type="match status" value="1"/>
</dbReference>
<feature type="binding site" evidence="7">
    <location>
        <begin position="448"/>
        <end position="450"/>
    </location>
    <ligand>
        <name>cyanocob(III)alamin</name>
        <dbReference type="ChEBI" id="CHEBI:17439"/>
    </ligand>
</feature>
<name>A0A4W5RE33_9TELE</name>
<feature type="binding site" evidence="7">
    <location>
        <position position="245"/>
    </location>
    <ligand>
        <name>cyanocob(III)alamin</name>
        <dbReference type="ChEBI" id="CHEBI:17439"/>
    </ligand>
</feature>
<evidence type="ECO:0000256" key="7">
    <source>
        <dbReference type="PIRSR" id="PIRSR602157-1"/>
    </source>
</evidence>
<feature type="binding site" evidence="7">
    <location>
        <position position="292"/>
    </location>
    <ligand>
        <name>cyanocob(III)alamin</name>
        <dbReference type="ChEBI" id="CHEBI:17439"/>
    </ligand>
</feature>
<keyword evidence="5 9" id="KW-0732">Signal</keyword>
<dbReference type="GO" id="GO:0005615">
    <property type="term" value="C:extracellular space"/>
    <property type="evidence" value="ECO:0007669"/>
    <property type="project" value="TreeGrafter"/>
</dbReference>
<evidence type="ECO:0000256" key="9">
    <source>
        <dbReference type="SAM" id="SignalP"/>
    </source>
</evidence>
<dbReference type="InterPro" id="IPR051588">
    <property type="entry name" value="Cobalamin_Transport"/>
</dbReference>
<evidence type="ECO:0000256" key="2">
    <source>
        <dbReference type="ARBA" id="ARBA00006449"/>
    </source>
</evidence>
<feature type="binding site" evidence="7">
    <location>
        <position position="337"/>
    </location>
    <ligand>
        <name>cyanocob(III)alamin</name>
        <dbReference type="ChEBI" id="CHEBI:17439"/>
    </ligand>
</feature>
<feature type="disulfide bond" evidence="8">
    <location>
        <begin position="19"/>
        <end position="313"/>
    </location>
</feature>
<feature type="binding site" evidence="7">
    <location>
        <position position="479"/>
    </location>
    <ligand>
        <name>cyanocob(III)alamin</name>
        <dbReference type="ChEBI" id="CHEBI:17439"/>
    </ligand>
</feature>
<dbReference type="GO" id="GO:0006824">
    <property type="term" value="P:cobalt ion transport"/>
    <property type="evidence" value="ECO:0007669"/>
    <property type="project" value="UniProtKB-KW"/>
</dbReference>
<evidence type="ECO:0000313" key="12">
    <source>
        <dbReference type="Proteomes" id="UP000314982"/>
    </source>
</evidence>
<dbReference type="AlphaFoldDB" id="A0A4W5RE33"/>